<evidence type="ECO:0000256" key="5">
    <source>
        <dbReference type="SAM" id="SignalP"/>
    </source>
</evidence>
<organism evidence="7 8">
    <name type="scientific">Corynebacterium cystitidis DSM 20524</name>
    <dbReference type="NCBI Taxonomy" id="1121357"/>
    <lineage>
        <taxon>Bacteria</taxon>
        <taxon>Bacillati</taxon>
        <taxon>Actinomycetota</taxon>
        <taxon>Actinomycetes</taxon>
        <taxon>Mycobacteriales</taxon>
        <taxon>Corynebacteriaceae</taxon>
        <taxon>Corynebacterium</taxon>
    </lineage>
</organism>
<feature type="transmembrane region" description="Helical" evidence="4">
    <location>
        <begin position="160"/>
        <end position="183"/>
    </location>
</feature>
<dbReference type="InterPro" id="IPR007348">
    <property type="entry name" value="CopC_dom"/>
</dbReference>
<evidence type="ECO:0000256" key="3">
    <source>
        <dbReference type="SAM" id="MobiDB-lite"/>
    </source>
</evidence>
<proteinExistence type="predicted"/>
<evidence type="ECO:0000256" key="4">
    <source>
        <dbReference type="SAM" id="Phobius"/>
    </source>
</evidence>
<dbReference type="EMBL" id="FOGQ01000001">
    <property type="protein sequence ID" value="SER45498.1"/>
    <property type="molecule type" value="Genomic_DNA"/>
</dbReference>
<dbReference type="InterPro" id="IPR014755">
    <property type="entry name" value="Cu-Rt/internalin_Ig-like"/>
</dbReference>
<feature type="signal peptide" evidence="5">
    <location>
        <begin position="1"/>
        <end position="24"/>
    </location>
</feature>
<dbReference type="Gene3D" id="2.60.40.1220">
    <property type="match status" value="1"/>
</dbReference>
<evidence type="ECO:0000256" key="2">
    <source>
        <dbReference type="ARBA" id="ARBA00023008"/>
    </source>
</evidence>
<dbReference type="RefSeq" id="WP_256232144.1">
    <property type="nucleotide sequence ID" value="NZ_CP047199.1"/>
</dbReference>
<dbReference type="Proteomes" id="UP000198929">
    <property type="component" value="Unassembled WGS sequence"/>
</dbReference>
<feature type="region of interest" description="Disordered" evidence="3">
    <location>
        <begin position="128"/>
        <end position="156"/>
    </location>
</feature>
<keyword evidence="4" id="KW-0472">Membrane</keyword>
<keyword evidence="8" id="KW-1185">Reference proteome</keyword>
<evidence type="ECO:0000256" key="1">
    <source>
        <dbReference type="ARBA" id="ARBA00022729"/>
    </source>
</evidence>
<feature type="compositionally biased region" description="Low complexity" evidence="3">
    <location>
        <begin position="139"/>
        <end position="151"/>
    </location>
</feature>
<keyword evidence="1 5" id="KW-0732">Signal</keyword>
<name>A0A1H9PBD4_9CORY</name>
<evidence type="ECO:0000313" key="8">
    <source>
        <dbReference type="Proteomes" id="UP000198929"/>
    </source>
</evidence>
<accession>A0A1H9PBD4</accession>
<feature type="domain" description="CopC" evidence="6">
    <location>
        <begin position="31"/>
        <end position="127"/>
    </location>
</feature>
<evidence type="ECO:0000259" key="6">
    <source>
        <dbReference type="Pfam" id="PF04234"/>
    </source>
</evidence>
<dbReference type="GO" id="GO:0005507">
    <property type="term" value="F:copper ion binding"/>
    <property type="evidence" value="ECO:0007669"/>
    <property type="project" value="InterPro"/>
</dbReference>
<gene>
    <name evidence="7" type="ORF">SAMN05661109_00283</name>
</gene>
<evidence type="ECO:0000313" key="7">
    <source>
        <dbReference type="EMBL" id="SER45498.1"/>
    </source>
</evidence>
<dbReference type="Pfam" id="PF04234">
    <property type="entry name" value="CopC"/>
    <property type="match status" value="1"/>
</dbReference>
<keyword evidence="4" id="KW-0812">Transmembrane</keyword>
<dbReference type="InterPro" id="IPR014756">
    <property type="entry name" value="Ig_E-set"/>
</dbReference>
<feature type="chain" id="PRO_5038510424" description="CopC domain-containing protein" evidence="5">
    <location>
        <begin position="25"/>
        <end position="187"/>
    </location>
</feature>
<dbReference type="SUPFAM" id="SSF81296">
    <property type="entry name" value="E set domains"/>
    <property type="match status" value="1"/>
</dbReference>
<dbReference type="STRING" id="1121357.SAMN05661109_00283"/>
<keyword evidence="2" id="KW-0186">Copper</keyword>
<keyword evidence="4" id="KW-1133">Transmembrane helix</keyword>
<dbReference type="GO" id="GO:0042597">
    <property type="term" value="C:periplasmic space"/>
    <property type="evidence" value="ECO:0007669"/>
    <property type="project" value="InterPro"/>
</dbReference>
<dbReference type="GO" id="GO:0046688">
    <property type="term" value="P:response to copper ion"/>
    <property type="evidence" value="ECO:0007669"/>
    <property type="project" value="InterPro"/>
</dbReference>
<protein>
    <recommendedName>
        <fullName evidence="6">CopC domain-containing protein</fullName>
    </recommendedName>
</protein>
<reference evidence="8" key="1">
    <citation type="submission" date="2016-10" db="EMBL/GenBank/DDBJ databases">
        <authorList>
            <person name="Varghese N."/>
            <person name="Submissions S."/>
        </authorList>
    </citation>
    <scope>NUCLEOTIDE SEQUENCE [LARGE SCALE GENOMIC DNA]</scope>
    <source>
        <strain evidence="8">DSM 20524</strain>
    </source>
</reference>
<dbReference type="AlphaFoldDB" id="A0A1H9PBD4"/>
<sequence length="187" mass="19214">MLRSIRHTVAVATAGLFLAAAAFASPLAAAHDSVIGGSPSNEEVVAEFPDTITLEFSGYVKDDFNTFAVSDAKTKEVLFSGEPTVNARLVSLDVPPDVDPGPGEYRVGFQITSSDGHATRGMTTFTVAGESSQQEDNADSSAPSKPEASAPDTVETDSSFPWGLIVGAGLAVVLSAGAIIAAAGKRR</sequence>